<dbReference type="AlphaFoldDB" id="A0A0R2JR56"/>
<organism evidence="2 3">
    <name type="scientific">Fructilactobacillus lindneri DSM 20690 = JCM 11027</name>
    <dbReference type="NCBI Taxonomy" id="1122148"/>
    <lineage>
        <taxon>Bacteria</taxon>
        <taxon>Bacillati</taxon>
        <taxon>Bacillota</taxon>
        <taxon>Bacilli</taxon>
        <taxon>Lactobacillales</taxon>
        <taxon>Lactobacillaceae</taxon>
        <taxon>Fructilactobacillus</taxon>
    </lineage>
</organism>
<evidence type="ECO:0000259" key="1">
    <source>
        <dbReference type="Pfam" id="PF13460"/>
    </source>
</evidence>
<name>A0A0R2JR56_9LACO</name>
<dbReference type="GeneID" id="61249624"/>
<evidence type="ECO:0000313" key="2">
    <source>
        <dbReference type="EMBL" id="KRN79569.1"/>
    </source>
</evidence>
<dbReference type="InterPro" id="IPR036291">
    <property type="entry name" value="NAD(P)-bd_dom_sf"/>
</dbReference>
<keyword evidence="3" id="KW-1185">Reference proteome</keyword>
<dbReference type="EMBL" id="JQBT01000024">
    <property type="protein sequence ID" value="KRN79569.1"/>
    <property type="molecule type" value="Genomic_DNA"/>
</dbReference>
<proteinExistence type="predicted"/>
<gene>
    <name evidence="2" type="ORF">IV52_GL000251</name>
</gene>
<dbReference type="Pfam" id="PF13460">
    <property type="entry name" value="NAD_binding_10"/>
    <property type="match status" value="1"/>
</dbReference>
<evidence type="ECO:0000313" key="3">
    <source>
        <dbReference type="Proteomes" id="UP000051565"/>
    </source>
</evidence>
<dbReference type="Proteomes" id="UP000051565">
    <property type="component" value="Unassembled WGS sequence"/>
</dbReference>
<dbReference type="SUPFAM" id="SSF51735">
    <property type="entry name" value="NAD(P)-binding Rossmann-fold domains"/>
    <property type="match status" value="1"/>
</dbReference>
<comment type="caution">
    <text evidence="2">The sequence shown here is derived from an EMBL/GenBank/DDBJ whole genome shotgun (WGS) entry which is preliminary data.</text>
</comment>
<dbReference type="Gene3D" id="3.40.50.720">
    <property type="entry name" value="NAD(P)-binding Rossmann-like Domain"/>
    <property type="match status" value="1"/>
</dbReference>
<dbReference type="STRING" id="53444.AYR59_01840"/>
<reference evidence="2 3" key="1">
    <citation type="journal article" date="2015" name="Genome Announc.">
        <title>Expanding the biotechnology potential of lactobacilli through comparative genomics of 213 strains and associated genera.</title>
        <authorList>
            <person name="Sun Z."/>
            <person name="Harris H.M."/>
            <person name="McCann A."/>
            <person name="Guo C."/>
            <person name="Argimon S."/>
            <person name="Zhang W."/>
            <person name="Yang X."/>
            <person name="Jeffery I.B."/>
            <person name="Cooney J.C."/>
            <person name="Kagawa T.F."/>
            <person name="Liu W."/>
            <person name="Song Y."/>
            <person name="Salvetti E."/>
            <person name="Wrobel A."/>
            <person name="Rasinkangas P."/>
            <person name="Parkhill J."/>
            <person name="Rea M.C."/>
            <person name="O'Sullivan O."/>
            <person name="Ritari J."/>
            <person name="Douillard F.P."/>
            <person name="Paul Ross R."/>
            <person name="Yang R."/>
            <person name="Briner A.E."/>
            <person name="Felis G.E."/>
            <person name="de Vos W.M."/>
            <person name="Barrangou R."/>
            <person name="Klaenhammer T.R."/>
            <person name="Caufield P.W."/>
            <person name="Cui Y."/>
            <person name="Zhang H."/>
            <person name="O'Toole P.W."/>
        </authorList>
    </citation>
    <scope>NUCLEOTIDE SEQUENCE [LARGE SCALE GENOMIC DNA]</scope>
    <source>
        <strain evidence="2 3">DSM 20690</strain>
    </source>
</reference>
<protein>
    <recommendedName>
        <fullName evidence="1">NAD(P)-binding domain-containing protein</fullName>
    </recommendedName>
</protein>
<dbReference type="RefSeq" id="WP_054646835.1">
    <property type="nucleotide sequence ID" value="NZ_FUXS01000003.1"/>
</dbReference>
<dbReference type="OrthoDB" id="2282439at2"/>
<dbReference type="PATRIC" id="fig|1122148.6.peg.264"/>
<accession>A0A0R2JR56</accession>
<sequence length="187" mass="20838">MKKSVLILGNNPAADMVVKQLNEKQQYNVTQIKQGDFTDHATYFNLDPEISIIVSFIGPQDVDLAIQELFDAVRGQQIKIEHFIMLSTAGIDNEVIGKLNYPGVKDVTEYLREQRYAIKIIDEAEIPYTVFRLVDLLVKKTGAGYTINEGKPVPAGNVSYETVAAFVVQAVTQNKFINQSVALLEDS</sequence>
<dbReference type="InterPro" id="IPR016040">
    <property type="entry name" value="NAD(P)-bd_dom"/>
</dbReference>
<feature type="domain" description="NAD(P)-binding" evidence="1">
    <location>
        <begin position="28"/>
        <end position="173"/>
    </location>
</feature>